<sequence length="271" mass="29260">MNRPVQAFLLLLSGSGLLHVSLFTDVCLRYVKPGMQPVLIVTGVLLLVLGAAEAWSCLRANARHDRADRRADDGETDTPDGLPHAHAHGHDHGHGHGHDHSSVPRVAWLLFVPALSLLVYAPPALGSYTASRDTVKVVTEQRRFEALPATSPLPMTLTQFTRRVQQDRTQAIKGRTVQMSGLVTLDEGRDSWYLTRIVISCCAADAQSVKVRIHGAPALPADTWVSVTGTWHPGGTLGTQSAPAELDAGTVEEIDRPVNGYSDSLPLVPSR</sequence>
<dbReference type="EMBL" id="BMVP01000003">
    <property type="protein sequence ID" value="GHB50727.1"/>
    <property type="molecule type" value="Genomic_DNA"/>
</dbReference>
<dbReference type="InterPro" id="IPR048447">
    <property type="entry name" value="DUF1980_C"/>
</dbReference>
<keyword evidence="5" id="KW-1185">Reference proteome</keyword>
<feature type="region of interest" description="Disordered" evidence="1">
    <location>
        <begin position="66"/>
        <end position="99"/>
    </location>
</feature>
<feature type="transmembrane region" description="Helical" evidence="2">
    <location>
        <begin position="106"/>
        <end position="125"/>
    </location>
</feature>
<evidence type="ECO:0000256" key="1">
    <source>
        <dbReference type="SAM" id="MobiDB-lite"/>
    </source>
</evidence>
<reference evidence="5" key="1">
    <citation type="journal article" date="2019" name="Int. J. Syst. Evol. Microbiol.">
        <title>The Global Catalogue of Microorganisms (GCM) 10K type strain sequencing project: providing services to taxonomists for standard genome sequencing and annotation.</title>
        <authorList>
            <consortium name="The Broad Institute Genomics Platform"/>
            <consortium name="The Broad Institute Genome Sequencing Center for Infectious Disease"/>
            <person name="Wu L."/>
            <person name="Ma J."/>
        </authorList>
    </citation>
    <scope>NUCLEOTIDE SEQUENCE [LARGE SCALE GENOMIC DNA]</scope>
    <source>
        <strain evidence="5">JCM 4738</strain>
    </source>
</reference>
<name>A0ABQ3EU05_9ACTN</name>
<dbReference type="PANTHER" id="PTHR40047">
    <property type="entry name" value="UPF0703 PROTEIN YCGQ"/>
    <property type="match status" value="1"/>
</dbReference>
<dbReference type="NCBIfam" id="TIGR03943">
    <property type="entry name" value="TIGR03943 family putative permease subunit"/>
    <property type="match status" value="1"/>
</dbReference>
<keyword evidence="2" id="KW-1133">Transmembrane helix</keyword>
<evidence type="ECO:0000313" key="5">
    <source>
        <dbReference type="Proteomes" id="UP000642673"/>
    </source>
</evidence>
<organism evidence="4 5">
    <name type="scientific">Streptomyces cirratus</name>
    <dbReference type="NCBI Taxonomy" id="68187"/>
    <lineage>
        <taxon>Bacteria</taxon>
        <taxon>Bacillati</taxon>
        <taxon>Actinomycetota</taxon>
        <taxon>Actinomycetes</taxon>
        <taxon>Kitasatosporales</taxon>
        <taxon>Streptomycetaceae</taxon>
        <taxon>Streptomyces</taxon>
    </lineage>
</organism>
<dbReference type="Pfam" id="PF21537">
    <property type="entry name" value="DUF1980_C"/>
    <property type="match status" value="1"/>
</dbReference>
<proteinExistence type="predicted"/>
<keyword evidence="2" id="KW-0472">Membrane</keyword>
<feature type="compositionally biased region" description="Basic and acidic residues" evidence="1">
    <location>
        <begin position="88"/>
        <end position="99"/>
    </location>
</feature>
<dbReference type="RefSeq" id="WP_190183729.1">
    <property type="nucleotide sequence ID" value="NZ_BMVP01000003.1"/>
</dbReference>
<evidence type="ECO:0000259" key="3">
    <source>
        <dbReference type="Pfam" id="PF21537"/>
    </source>
</evidence>
<dbReference type="InterPro" id="IPR015402">
    <property type="entry name" value="DUF1980"/>
</dbReference>
<accession>A0ABQ3EU05</accession>
<feature type="domain" description="DUF1980" evidence="3">
    <location>
        <begin position="169"/>
        <end position="261"/>
    </location>
</feature>
<comment type="caution">
    <text evidence="4">The sequence shown here is derived from an EMBL/GenBank/DDBJ whole genome shotgun (WGS) entry which is preliminary data.</text>
</comment>
<dbReference type="PANTHER" id="PTHR40047:SF1">
    <property type="entry name" value="UPF0703 PROTEIN YCGQ"/>
    <property type="match status" value="1"/>
</dbReference>
<protein>
    <submittedName>
        <fullName evidence="4">TIGR03943 family protein</fullName>
    </submittedName>
</protein>
<dbReference type="InterPro" id="IPR052955">
    <property type="entry name" value="UPF0703_membrane_permease"/>
</dbReference>
<evidence type="ECO:0000313" key="4">
    <source>
        <dbReference type="EMBL" id="GHB50727.1"/>
    </source>
</evidence>
<evidence type="ECO:0000256" key="2">
    <source>
        <dbReference type="SAM" id="Phobius"/>
    </source>
</evidence>
<gene>
    <name evidence="4" type="ORF">GCM10010347_20390</name>
</gene>
<dbReference type="Proteomes" id="UP000642673">
    <property type="component" value="Unassembled WGS sequence"/>
</dbReference>
<feature type="transmembrane region" description="Helical" evidence="2">
    <location>
        <begin position="39"/>
        <end position="60"/>
    </location>
</feature>
<keyword evidence="2" id="KW-0812">Transmembrane</keyword>